<protein>
    <recommendedName>
        <fullName evidence="3">Helitron helicase-like domain-containing protein</fullName>
    </recommendedName>
</protein>
<name>E9HT15_DAPPU</name>
<reference evidence="1 2" key="1">
    <citation type="journal article" date="2011" name="Science">
        <title>The ecoresponsive genome of Daphnia pulex.</title>
        <authorList>
            <person name="Colbourne J.K."/>
            <person name="Pfrender M.E."/>
            <person name="Gilbert D."/>
            <person name="Thomas W.K."/>
            <person name="Tucker A."/>
            <person name="Oakley T.H."/>
            <person name="Tokishita S."/>
            <person name="Aerts A."/>
            <person name="Arnold G.J."/>
            <person name="Basu M.K."/>
            <person name="Bauer D.J."/>
            <person name="Caceres C.E."/>
            <person name="Carmel L."/>
            <person name="Casola C."/>
            <person name="Choi J.H."/>
            <person name="Detter J.C."/>
            <person name="Dong Q."/>
            <person name="Dusheyko S."/>
            <person name="Eads B.D."/>
            <person name="Frohlich T."/>
            <person name="Geiler-Samerotte K.A."/>
            <person name="Gerlach D."/>
            <person name="Hatcher P."/>
            <person name="Jogdeo S."/>
            <person name="Krijgsveld J."/>
            <person name="Kriventseva E.V."/>
            <person name="Kultz D."/>
            <person name="Laforsch C."/>
            <person name="Lindquist E."/>
            <person name="Lopez J."/>
            <person name="Manak J.R."/>
            <person name="Muller J."/>
            <person name="Pangilinan J."/>
            <person name="Patwardhan R.P."/>
            <person name="Pitluck S."/>
            <person name="Pritham E.J."/>
            <person name="Rechtsteiner A."/>
            <person name="Rho M."/>
            <person name="Rogozin I.B."/>
            <person name="Sakarya O."/>
            <person name="Salamov A."/>
            <person name="Schaack S."/>
            <person name="Shapiro H."/>
            <person name="Shiga Y."/>
            <person name="Skalitzky C."/>
            <person name="Smith Z."/>
            <person name="Souvorov A."/>
            <person name="Sung W."/>
            <person name="Tang Z."/>
            <person name="Tsuchiya D."/>
            <person name="Tu H."/>
            <person name="Vos H."/>
            <person name="Wang M."/>
            <person name="Wolf Y.I."/>
            <person name="Yamagata H."/>
            <person name="Yamada T."/>
            <person name="Ye Y."/>
            <person name="Shaw J.R."/>
            <person name="Andrews J."/>
            <person name="Crease T.J."/>
            <person name="Tang H."/>
            <person name="Lucas S.M."/>
            <person name="Robertson H.M."/>
            <person name="Bork P."/>
            <person name="Koonin E.V."/>
            <person name="Zdobnov E.M."/>
            <person name="Grigoriev I.V."/>
            <person name="Lynch M."/>
            <person name="Boore J.L."/>
        </authorList>
    </citation>
    <scope>NUCLEOTIDE SEQUENCE [LARGE SCALE GENOMIC DNA]</scope>
</reference>
<evidence type="ECO:0000313" key="1">
    <source>
        <dbReference type="EMBL" id="EFX65115.1"/>
    </source>
</evidence>
<gene>
    <name evidence="1" type="ORF">DAPPUDRAFT_265197</name>
</gene>
<dbReference type="PANTHER" id="PTHR45786">
    <property type="entry name" value="DNA BINDING PROTEIN-LIKE"/>
    <property type="match status" value="1"/>
</dbReference>
<evidence type="ECO:0000313" key="2">
    <source>
        <dbReference type="Proteomes" id="UP000000305"/>
    </source>
</evidence>
<evidence type="ECO:0008006" key="3">
    <source>
        <dbReference type="Google" id="ProtNLM"/>
    </source>
</evidence>
<dbReference type="EMBL" id="GL732763">
    <property type="protein sequence ID" value="EFX65115.1"/>
    <property type="molecule type" value="Genomic_DNA"/>
</dbReference>
<sequence length="133" mass="15195">MPKDKKFQQCCAKGNVIIPPAKQCPEPLASLLQNRHPKSKHFMKQIRNYNSAHAFAAMGPNYSPPQGRGPYCATDFRANIEMNSGCCRTLMEELDAMLRENNPYALTYKMMRQVFEKNTFDVKLKIYLTTLSA</sequence>
<organism evidence="1 2">
    <name type="scientific">Daphnia pulex</name>
    <name type="common">Water flea</name>
    <dbReference type="NCBI Taxonomy" id="6669"/>
    <lineage>
        <taxon>Eukaryota</taxon>
        <taxon>Metazoa</taxon>
        <taxon>Ecdysozoa</taxon>
        <taxon>Arthropoda</taxon>
        <taxon>Crustacea</taxon>
        <taxon>Branchiopoda</taxon>
        <taxon>Diplostraca</taxon>
        <taxon>Cladocera</taxon>
        <taxon>Anomopoda</taxon>
        <taxon>Daphniidae</taxon>
        <taxon>Daphnia</taxon>
    </lineage>
</organism>
<dbReference type="KEGG" id="dpx:DAPPUDRAFT_265197"/>
<dbReference type="Proteomes" id="UP000000305">
    <property type="component" value="Unassembled WGS sequence"/>
</dbReference>
<dbReference type="STRING" id="6669.E9HT15"/>
<proteinExistence type="predicted"/>
<dbReference type="PhylomeDB" id="E9HT15"/>
<dbReference type="HOGENOM" id="CLU_1908789_0_0_1"/>
<dbReference type="InParanoid" id="E9HT15"/>
<dbReference type="OrthoDB" id="10058710at2759"/>
<dbReference type="eggNOG" id="KOG0987">
    <property type="taxonomic scope" value="Eukaryota"/>
</dbReference>
<dbReference type="AlphaFoldDB" id="E9HT15"/>
<accession>E9HT15</accession>
<dbReference type="PANTHER" id="PTHR45786:SF74">
    <property type="entry name" value="ATP-DEPENDENT DNA HELICASE"/>
    <property type="match status" value="1"/>
</dbReference>
<keyword evidence="2" id="KW-1185">Reference proteome</keyword>